<evidence type="ECO:0000313" key="2">
    <source>
        <dbReference type="Proteomes" id="UP000324222"/>
    </source>
</evidence>
<comment type="caution">
    <text evidence="1">The sequence shown here is derived from an EMBL/GenBank/DDBJ whole genome shotgun (WGS) entry which is preliminary data.</text>
</comment>
<dbReference type="AlphaFoldDB" id="A0A5B7DM56"/>
<gene>
    <name evidence="1" type="ORF">E2C01_015607</name>
</gene>
<accession>A0A5B7DM56</accession>
<keyword evidence="2" id="KW-1185">Reference proteome</keyword>
<proteinExistence type="predicted"/>
<dbReference type="EMBL" id="VSRR010001104">
    <property type="protein sequence ID" value="MPC22590.1"/>
    <property type="molecule type" value="Genomic_DNA"/>
</dbReference>
<dbReference type="Proteomes" id="UP000324222">
    <property type="component" value="Unassembled WGS sequence"/>
</dbReference>
<sequence length="127" mass="14304">MQPVTQHQSGGADEPSDIGFISDRAKHSAAAAAATATATPSFLCEWVDDETSRETKGLKVSLNRIVQEIKRPLLKLTYGLHERVYLFFRVSVSLCLFSIARVKSERVSCVAVWQWVSRDEPQHYRKP</sequence>
<organism evidence="1 2">
    <name type="scientific">Portunus trituberculatus</name>
    <name type="common">Swimming crab</name>
    <name type="synonym">Neptunus trituberculatus</name>
    <dbReference type="NCBI Taxonomy" id="210409"/>
    <lineage>
        <taxon>Eukaryota</taxon>
        <taxon>Metazoa</taxon>
        <taxon>Ecdysozoa</taxon>
        <taxon>Arthropoda</taxon>
        <taxon>Crustacea</taxon>
        <taxon>Multicrustacea</taxon>
        <taxon>Malacostraca</taxon>
        <taxon>Eumalacostraca</taxon>
        <taxon>Eucarida</taxon>
        <taxon>Decapoda</taxon>
        <taxon>Pleocyemata</taxon>
        <taxon>Brachyura</taxon>
        <taxon>Eubrachyura</taxon>
        <taxon>Portunoidea</taxon>
        <taxon>Portunidae</taxon>
        <taxon>Portuninae</taxon>
        <taxon>Portunus</taxon>
    </lineage>
</organism>
<protein>
    <submittedName>
        <fullName evidence="1">Uncharacterized protein</fullName>
    </submittedName>
</protein>
<name>A0A5B7DM56_PORTR</name>
<reference evidence="1 2" key="1">
    <citation type="submission" date="2019-05" db="EMBL/GenBank/DDBJ databases">
        <title>Another draft genome of Portunus trituberculatus and its Hox gene families provides insights of decapod evolution.</title>
        <authorList>
            <person name="Jeong J.-H."/>
            <person name="Song I."/>
            <person name="Kim S."/>
            <person name="Choi T."/>
            <person name="Kim D."/>
            <person name="Ryu S."/>
            <person name="Kim W."/>
        </authorList>
    </citation>
    <scope>NUCLEOTIDE SEQUENCE [LARGE SCALE GENOMIC DNA]</scope>
    <source>
        <tissue evidence="1">Muscle</tissue>
    </source>
</reference>
<evidence type="ECO:0000313" key="1">
    <source>
        <dbReference type="EMBL" id="MPC22590.1"/>
    </source>
</evidence>